<dbReference type="InterPro" id="IPR032675">
    <property type="entry name" value="LRR_dom_sf"/>
</dbReference>
<keyword evidence="2" id="KW-0812">Transmembrane</keyword>
<evidence type="ECO:0000256" key="2">
    <source>
        <dbReference type="ARBA" id="ARBA00022692"/>
    </source>
</evidence>
<dbReference type="GO" id="GO:0016020">
    <property type="term" value="C:membrane"/>
    <property type="evidence" value="ECO:0007669"/>
    <property type="project" value="UniProtKB-SubCell"/>
</dbReference>
<name>A0A438CJE1_VITVI</name>
<comment type="caution">
    <text evidence="8">The sequence shown here is derived from an EMBL/GenBank/DDBJ whole genome shotgun (WGS) entry which is preliminary data.</text>
</comment>
<keyword evidence="7" id="KW-0325">Glycoprotein</keyword>
<dbReference type="Proteomes" id="UP000288805">
    <property type="component" value="Unassembled WGS sequence"/>
</dbReference>
<gene>
    <name evidence="8" type="ORF">CK203_100935</name>
</gene>
<dbReference type="Gene3D" id="3.80.10.10">
    <property type="entry name" value="Ribonuclease Inhibitor"/>
    <property type="match status" value="1"/>
</dbReference>
<keyword evidence="3" id="KW-0732">Signal</keyword>
<sequence length="142" mass="15662">MHVTSVSGECLSDGRYAWKMSADCCSWGGVTWDATGRVVSLDLSSESFLQNSTSWNLNYLNLSNAGFSGQIPIRFLLDKNLKELRELHLSGVNISPRERSGAVIFIFSAKSQALSLSSCFFSGPLILLWRSSVFVKNSSGWQ</sequence>
<dbReference type="PANTHER" id="PTHR48061:SF2">
    <property type="entry name" value="RECEPTOR LIKE PROTEIN 30-LIKE"/>
    <property type="match status" value="1"/>
</dbReference>
<comment type="subcellular location">
    <subcellularLocation>
        <location evidence="1">Membrane</location>
        <topology evidence="1">Single-pass type I membrane protein</topology>
    </subcellularLocation>
</comment>
<organism evidence="8 9">
    <name type="scientific">Vitis vinifera</name>
    <name type="common">Grape</name>
    <dbReference type="NCBI Taxonomy" id="29760"/>
    <lineage>
        <taxon>Eukaryota</taxon>
        <taxon>Viridiplantae</taxon>
        <taxon>Streptophyta</taxon>
        <taxon>Embryophyta</taxon>
        <taxon>Tracheophyta</taxon>
        <taxon>Spermatophyta</taxon>
        <taxon>Magnoliopsida</taxon>
        <taxon>eudicotyledons</taxon>
        <taxon>Gunneridae</taxon>
        <taxon>Pentapetalae</taxon>
        <taxon>rosids</taxon>
        <taxon>Vitales</taxon>
        <taxon>Vitaceae</taxon>
        <taxon>Viteae</taxon>
        <taxon>Vitis</taxon>
    </lineage>
</organism>
<evidence type="ECO:0000256" key="5">
    <source>
        <dbReference type="ARBA" id="ARBA00023136"/>
    </source>
</evidence>
<evidence type="ECO:0000256" key="4">
    <source>
        <dbReference type="ARBA" id="ARBA00022989"/>
    </source>
</evidence>
<keyword evidence="6" id="KW-0675">Receptor</keyword>
<evidence type="ECO:0000256" key="7">
    <source>
        <dbReference type="ARBA" id="ARBA00023180"/>
    </source>
</evidence>
<dbReference type="InterPro" id="IPR046956">
    <property type="entry name" value="RLP23-like"/>
</dbReference>
<evidence type="ECO:0000313" key="9">
    <source>
        <dbReference type="Proteomes" id="UP000288805"/>
    </source>
</evidence>
<accession>A0A438CJE1</accession>
<evidence type="ECO:0000256" key="1">
    <source>
        <dbReference type="ARBA" id="ARBA00004479"/>
    </source>
</evidence>
<keyword evidence="4" id="KW-1133">Transmembrane helix</keyword>
<evidence type="ECO:0000313" key="8">
    <source>
        <dbReference type="EMBL" id="RVW23326.1"/>
    </source>
</evidence>
<dbReference type="PANTHER" id="PTHR48061">
    <property type="entry name" value="LEUCINE-RICH REPEAT RECEPTOR PROTEIN KINASE EMS1-LIKE-RELATED"/>
    <property type="match status" value="1"/>
</dbReference>
<reference evidence="8 9" key="1">
    <citation type="journal article" date="2018" name="PLoS Genet.">
        <title>Population sequencing reveals clonal diversity and ancestral inbreeding in the grapevine cultivar Chardonnay.</title>
        <authorList>
            <person name="Roach M.J."/>
            <person name="Johnson D.L."/>
            <person name="Bohlmann J."/>
            <person name="van Vuuren H.J."/>
            <person name="Jones S.J."/>
            <person name="Pretorius I.S."/>
            <person name="Schmidt S.A."/>
            <person name="Borneman A.R."/>
        </authorList>
    </citation>
    <scope>NUCLEOTIDE SEQUENCE [LARGE SCALE GENOMIC DNA]</scope>
    <source>
        <strain evidence="9">cv. Chardonnay</strain>
        <tissue evidence="8">Leaf</tissue>
    </source>
</reference>
<proteinExistence type="predicted"/>
<dbReference type="SUPFAM" id="SSF52058">
    <property type="entry name" value="L domain-like"/>
    <property type="match status" value="1"/>
</dbReference>
<evidence type="ECO:0000256" key="6">
    <source>
        <dbReference type="ARBA" id="ARBA00023170"/>
    </source>
</evidence>
<evidence type="ECO:0000256" key="3">
    <source>
        <dbReference type="ARBA" id="ARBA00022729"/>
    </source>
</evidence>
<dbReference type="AlphaFoldDB" id="A0A438CJE1"/>
<dbReference type="EMBL" id="QGNW01002199">
    <property type="protein sequence ID" value="RVW23326.1"/>
    <property type="molecule type" value="Genomic_DNA"/>
</dbReference>
<keyword evidence="5" id="KW-0472">Membrane</keyword>
<protein>
    <submittedName>
        <fullName evidence="8">Uncharacterized protein</fullName>
    </submittedName>
</protein>